<dbReference type="AlphaFoldDB" id="M1YVC4"/>
<gene>
    <name evidence="3" type="primary">dcd</name>
    <name evidence="3" type="ORF">NITGR_100060</name>
</gene>
<dbReference type="RefSeq" id="WP_005005463.1">
    <property type="nucleotide sequence ID" value="NZ_HG422173.1"/>
</dbReference>
<accession>M1YVC4</accession>
<sequence length="391" mass="44879">MKKLTAKSLVKTSLQQSLKGKSGYLTDREIELAYHQGIIHTPRTLYDSQIQPVSLDLRLGQKAYRIQSSFLPENETVEKKLKDLKLYEVDLRDGGILEKGAIYLIPLLEELDLPATLFGCTNPKSSTGRLDMFTRVIIDRGHRFDEIAPGYKGKLYLEVLSRSFPVRVQEGISLNQLRLKQGNAEITDRQLQTLYKKKPILYHKNGGAVDWDKVKADDGLFISVDLQGANRKNSIVAYKAKANSQVVDLSKTNHYQADDFWEPVYYSKKHRLILEPESFYIMMSKEKICIWPDLVSEMVAYEPNSGELRTHYAGFFDPGFGWHPGKGAKSQGTRAVMEVRPHDVPFMIEDGQTFCRMKFERIISEPTRLYGKQLQSHYHTQELSLSKYFKN</sequence>
<dbReference type="Proteomes" id="UP000011704">
    <property type="component" value="Unassembled WGS sequence"/>
</dbReference>
<dbReference type="InterPro" id="IPR036157">
    <property type="entry name" value="dUTPase-like_sf"/>
</dbReference>
<keyword evidence="3" id="KW-0378">Hydrolase</keyword>
<dbReference type="PANTHER" id="PTHR42680">
    <property type="entry name" value="DCTP DEAMINASE"/>
    <property type="match status" value="1"/>
</dbReference>
<reference evidence="3 4" key="1">
    <citation type="journal article" date="2013" name="Front. Microbiol.">
        <title>The genome of Nitrospina gracilis illuminates the metabolism and evolution of the major marine nitrite oxidizer.</title>
        <authorList>
            <person name="Luecker S."/>
            <person name="Nowka B."/>
            <person name="Rattei T."/>
            <person name="Spieck E."/>
            <person name="and Daims H."/>
        </authorList>
    </citation>
    <scope>NUCLEOTIDE SEQUENCE [LARGE SCALE GENOMIC DNA]</scope>
    <source>
        <strain evidence="3 4">3/211</strain>
    </source>
</reference>
<comment type="caution">
    <text evidence="3">The sequence shown here is derived from an EMBL/GenBank/DDBJ whole genome shotgun (WGS) entry which is preliminary data.</text>
</comment>
<dbReference type="InterPro" id="IPR053811">
    <property type="entry name" value="DCD_C"/>
</dbReference>
<dbReference type="EMBL" id="CAQJ01000002">
    <property type="protein sequence ID" value="CCQ89255.1"/>
    <property type="molecule type" value="Genomic_DNA"/>
</dbReference>
<dbReference type="Gene3D" id="2.70.40.10">
    <property type="match status" value="2"/>
</dbReference>
<name>M1YVC4_NITG3</name>
<dbReference type="Pfam" id="PF22569">
    <property type="entry name" value="DCD_C"/>
    <property type="match status" value="1"/>
</dbReference>
<dbReference type="InterPro" id="IPR010550">
    <property type="entry name" value="DCD_N"/>
</dbReference>
<feature type="domain" description="2'-deoxycytidine 5'-triphosphate deaminase N-terminal" evidence="1">
    <location>
        <begin position="22"/>
        <end position="182"/>
    </location>
</feature>
<dbReference type="OrthoDB" id="9807211at2"/>
<evidence type="ECO:0000259" key="2">
    <source>
        <dbReference type="Pfam" id="PF22569"/>
    </source>
</evidence>
<dbReference type="GO" id="GO:0009394">
    <property type="term" value="P:2'-deoxyribonucleotide metabolic process"/>
    <property type="evidence" value="ECO:0007669"/>
    <property type="project" value="InterPro"/>
</dbReference>
<dbReference type="NCBIfam" id="NF005734">
    <property type="entry name" value="PRK07559.1"/>
    <property type="match status" value="1"/>
</dbReference>
<dbReference type="HOGENOM" id="CLU_043743_0_0_0"/>
<dbReference type="GO" id="GO:0008829">
    <property type="term" value="F:dCTP deaminase activity"/>
    <property type="evidence" value="ECO:0007669"/>
    <property type="project" value="UniProtKB-EC"/>
</dbReference>
<dbReference type="STRING" id="1266370.NITGR_100060"/>
<evidence type="ECO:0000259" key="1">
    <source>
        <dbReference type="Pfam" id="PF06559"/>
    </source>
</evidence>
<organism evidence="3 4">
    <name type="scientific">Nitrospina gracilis (strain 3/211)</name>
    <dbReference type="NCBI Taxonomy" id="1266370"/>
    <lineage>
        <taxon>Bacteria</taxon>
        <taxon>Pseudomonadati</taxon>
        <taxon>Nitrospinota/Tectimicrobiota group</taxon>
        <taxon>Nitrospinota</taxon>
        <taxon>Nitrospinia</taxon>
        <taxon>Nitrospinales</taxon>
        <taxon>Nitrospinaceae</taxon>
        <taxon>Nitrospina</taxon>
    </lineage>
</organism>
<evidence type="ECO:0000313" key="3">
    <source>
        <dbReference type="EMBL" id="CCQ89255.1"/>
    </source>
</evidence>
<keyword evidence="4" id="KW-1185">Reference proteome</keyword>
<proteinExistence type="predicted"/>
<dbReference type="EC" id="3.5.4.13" evidence="3"/>
<dbReference type="InParanoid" id="M1YVC4"/>
<dbReference type="Pfam" id="PF06559">
    <property type="entry name" value="DCD_N"/>
    <property type="match status" value="1"/>
</dbReference>
<evidence type="ECO:0000313" key="4">
    <source>
        <dbReference type="Proteomes" id="UP000011704"/>
    </source>
</evidence>
<dbReference type="SUPFAM" id="SSF51283">
    <property type="entry name" value="dUTPase-like"/>
    <property type="match status" value="2"/>
</dbReference>
<dbReference type="PANTHER" id="PTHR42680:SF3">
    <property type="entry name" value="DCTP DEAMINASE"/>
    <property type="match status" value="1"/>
</dbReference>
<feature type="domain" description="2'-deoxycytidine 5'-triphosphate deaminase C-terminal" evidence="2">
    <location>
        <begin position="188"/>
        <end position="389"/>
    </location>
</feature>
<protein>
    <submittedName>
        <fullName evidence="3">2'-deoxycytidine 5'-triphosphate deaminase</fullName>
        <ecNumber evidence="3">3.5.4.13</ecNumber>
    </submittedName>
</protein>